<evidence type="ECO:0000256" key="5">
    <source>
        <dbReference type="ARBA" id="ARBA00023098"/>
    </source>
</evidence>
<feature type="compositionally biased region" description="Pro residues" evidence="7">
    <location>
        <begin position="328"/>
        <end position="337"/>
    </location>
</feature>
<keyword evidence="4" id="KW-0560">Oxidoreductase</keyword>
<feature type="compositionally biased region" description="Polar residues" evidence="7">
    <location>
        <begin position="13"/>
        <end position="22"/>
    </location>
</feature>
<dbReference type="EMBL" id="CP133568">
    <property type="protein sequence ID" value="WMT01578.1"/>
    <property type="molecule type" value="Genomic_DNA"/>
</dbReference>
<feature type="transmembrane region" description="Helical" evidence="8">
    <location>
        <begin position="80"/>
        <end position="97"/>
    </location>
</feature>
<name>A0ABY9P3I4_9GAMM</name>
<organism evidence="10 11">
    <name type="scientific">Lysobacter yananisis</name>
    <dbReference type="NCBI Taxonomy" id="1003114"/>
    <lineage>
        <taxon>Bacteria</taxon>
        <taxon>Pseudomonadati</taxon>
        <taxon>Pseudomonadota</taxon>
        <taxon>Gammaproteobacteria</taxon>
        <taxon>Lysobacterales</taxon>
        <taxon>Lysobacteraceae</taxon>
        <taxon>Lysobacter</taxon>
    </lineage>
</organism>
<dbReference type="PANTHER" id="PTHR21624">
    <property type="entry name" value="STEROL DESATURASE-RELATED PROTEIN"/>
    <property type="match status" value="1"/>
</dbReference>
<evidence type="ECO:0000256" key="7">
    <source>
        <dbReference type="SAM" id="MobiDB-lite"/>
    </source>
</evidence>
<keyword evidence="11" id="KW-1185">Reference proteome</keyword>
<gene>
    <name evidence="10" type="ORF">RDV84_16510</name>
</gene>
<evidence type="ECO:0000256" key="3">
    <source>
        <dbReference type="ARBA" id="ARBA00022989"/>
    </source>
</evidence>
<evidence type="ECO:0000256" key="8">
    <source>
        <dbReference type="SAM" id="Phobius"/>
    </source>
</evidence>
<proteinExistence type="predicted"/>
<protein>
    <submittedName>
        <fullName evidence="10">Sterol desaturase family protein</fullName>
    </submittedName>
</protein>
<evidence type="ECO:0000256" key="4">
    <source>
        <dbReference type="ARBA" id="ARBA00023002"/>
    </source>
</evidence>
<feature type="transmembrane region" description="Helical" evidence="8">
    <location>
        <begin position="118"/>
        <end position="144"/>
    </location>
</feature>
<dbReference type="InterPro" id="IPR051689">
    <property type="entry name" value="Sterol_desaturase/TMEM195"/>
</dbReference>
<feature type="transmembrane region" description="Helical" evidence="8">
    <location>
        <begin position="57"/>
        <end position="74"/>
    </location>
</feature>
<keyword evidence="5" id="KW-0443">Lipid metabolism</keyword>
<sequence length="353" mass="38044">MNGLSEHTLETRAASQQESDATGQDGAAAAGAAIIAGPNADPVTPAATTRLDFLRHCAHPLLMLAVAVYAYAAIARGWDLGGANFAFVLLTIGYLALLERLIPYERRWLPDRREWGLYGVYFFLTVVGGALAQIPLMAAVSAVAPLHPALPLWAEIPLALLLSSLASYAVHRAGHDVPLLWRLHGVHHVPDKVNVGNNGVNHVLDVTLAQFVVQFSLALSGFSAHALFAVGIFVIAQGYFVHANIDVRLGWLNHVLASPELHRMHHSADKHEAGHFGSDLSVWDRLFGSYTWRPGKRPRQIGLFAPGTFPPNRALLSTLLHPLRPRRYPPAPPPSPAHAPLASAAPAADRAPP</sequence>
<feature type="compositionally biased region" description="Low complexity" evidence="7">
    <location>
        <begin position="338"/>
        <end position="353"/>
    </location>
</feature>
<evidence type="ECO:0000256" key="1">
    <source>
        <dbReference type="ARBA" id="ARBA00004127"/>
    </source>
</evidence>
<feature type="region of interest" description="Disordered" evidence="7">
    <location>
        <begin position="1"/>
        <end position="22"/>
    </location>
</feature>
<keyword evidence="6 8" id="KW-0472">Membrane</keyword>
<dbReference type="Pfam" id="PF04116">
    <property type="entry name" value="FA_hydroxylase"/>
    <property type="match status" value="1"/>
</dbReference>
<dbReference type="RefSeq" id="WP_309150953.1">
    <property type="nucleotide sequence ID" value="NZ_CP133568.1"/>
</dbReference>
<evidence type="ECO:0000313" key="10">
    <source>
        <dbReference type="EMBL" id="WMT01578.1"/>
    </source>
</evidence>
<feature type="transmembrane region" description="Helical" evidence="8">
    <location>
        <begin position="217"/>
        <end position="240"/>
    </location>
</feature>
<evidence type="ECO:0000313" key="11">
    <source>
        <dbReference type="Proteomes" id="UP001229313"/>
    </source>
</evidence>
<accession>A0ABY9P3I4</accession>
<feature type="region of interest" description="Disordered" evidence="7">
    <location>
        <begin position="326"/>
        <end position="353"/>
    </location>
</feature>
<comment type="subcellular location">
    <subcellularLocation>
        <location evidence="1">Endomembrane system</location>
        <topology evidence="1">Multi-pass membrane protein</topology>
    </subcellularLocation>
</comment>
<reference evidence="10 11" key="1">
    <citation type="submission" date="2023-08" db="EMBL/GenBank/DDBJ databases">
        <title>The whole genome sequence of Lysobacter yananisis.</title>
        <authorList>
            <person name="Sun H."/>
        </authorList>
    </citation>
    <scope>NUCLEOTIDE SEQUENCE [LARGE SCALE GENOMIC DNA]</scope>
    <source>
        <strain evidence="10 11">SNNU513</strain>
    </source>
</reference>
<evidence type="ECO:0000259" key="9">
    <source>
        <dbReference type="Pfam" id="PF04116"/>
    </source>
</evidence>
<keyword evidence="3 8" id="KW-1133">Transmembrane helix</keyword>
<keyword evidence="2 8" id="KW-0812">Transmembrane</keyword>
<feature type="domain" description="Fatty acid hydroxylase" evidence="9">
    <location>
        <begin position="158"/>
        <end position="289"/>
    </location>
</feature>
<evidence type="ECO:0000256" key="6">
    <source>
        <dbReference type="ARBA" id="ARBA00023136"/>
    </source>
</evidence>
<dbReference type="PANTHER" id="PTHR21624:SF1">
    <property type="entry name" value="ALKYLGLYCEROL MONOOXYGENASE"/>
    <property type="match status" value="1"/>
</dbReference>
<dbReference type="InterPro" id="IPR006694">
    <property type="entry name" value="Fatty_acid_hydroxylase"/>
</dbReference>
<dbReference type="Proteomes" id="UP001229313">
    <property type="component" value="Chromosome"/>
</dbReference>
<evidence type="ECO:0000256" key="2">
    <source>
        <dbReference type="ARBA" id="ARBA00022692"/>
    </source>
</evidence>